<dbReference type="Proteomes" id="UP000091956">
    <property type="component" value="Unassembled WGS sequence"/>
</dbReference>
<proteinExistence type="predicted"/>
<feature type="transmembrane region" description="Helical" evidence="1">
    <location>
        <begin position="83"/>
        <end position="104"/>
    </location>
</feature>
<dbReference type="InterPro" id="IPR010721">
    <property type="entry name" value="UstE-like"/>
</dbReference>
<feature type="transmembrane region" description="Helical" evidence="1">
    <location>
        <begin position="116"/>
        <end position="137"/>
    </location>
</feature>
<dbReference type="STRING" id="342668.A0A1B8G9W5"/>
<reference evidence="3" key="2">
    <citation type="journal article" date="2018" name="Nat. Commun.">
        <title>Extreme sensitivity to ultraviolet light in the fungal pathogen causing white-nose syndrome of bats.</title>
        <authorList>
            <person name="Palmer J.M."/>
            <person name="Drees K.P."/>
            <person name="Foster J.T."/>
            <person name="Lindner D.L."/>
        </authorList>
    </citation>
    <scope>NUCLEOTIDE SEQUENCE [LARGE SCALE GENOMIC DNA]</scope>
    <source>
        <strain evidence="3">UAMH 10579</strain>
    </source>
</reference>
<dbReference type="GeneID" id="28843215"/>
<dbReference type="Pfam" id="PF06966">
    <property type="entry name" value="DUF1295"/>
    <property type="match status" value="1"/>
</dbReference>
<evidence type="ECO:0008006" key="4">
    <source>
        <dbReference type="Google" id="ProtNLM"/>
    </source>
</evidence>
<evidence type="ECO:0000313" key="3">
    <source>
        <dbReference type="Proteomes" id="UP000091956"/>
    </source>
</evidence>
<evidence type="ECO:0000256" key="1">
    <source>
        <dbReference type="SAM" id="Phobius"/>
    </source>
</evidence>
<dbReference type="GO" id="GO:0016020">
    <property type="term" value="C:membrane"/>
    <property type="evidence" value="ECO:0007669"/>
    <property type="project" value="TreeGrafter"/>
</dbReference>
<reference evidence="2 3" key="1">
    <citation type="submission" date="2016-03" db="EMBL/GenBank/DDBJ databases">
        <title>Comparative genomics of Pseudogymnoascus destructans, the fungus causing white-nose syndrome of bats.</title>
        <authorList>
            <person name="Palmer J.M."/>
            <person name="Drees K.P."/>
            <person name="Foster J.T."/>
            <person name="Lindner D.L."/>
        </authorList>
    </citation>
    <scope>NUCLEOTIDE SEQUENCE [LARGE SCALE GENOMIC DNA]</scope>
    <source>
        <strain evidence="2 3">UAMH 10579</strain>
    </source>
</reference>
<name>A0A1B8G9W5_9PEZI</name>
<dbReference type="OrthoDB" id="67965at2759"/>
<dbReference type="PANTHER" id="PTHR32251">
    <property type="entry name" value="3-OXO-5-ALPHA-STEROID 4-DEHYDROGENASE"/>
    <property type="match status" value="1"/>
</dbReference>
<dbReference type="PANTHER" id="PTHR32251:SF15">
    <property type="entry name" value="3-OXO-5-ALPHA-STEROID 4-DEHYDROGENASE (DUF1295)"/>
    <property type="match status" value="1"/>
</dbReference>
<protein>
    <recommendedName>
        <fullName evidence="4">Steroid 5-alpha reductase C-terminal domain-containing protein</fullName>
    </recommendedName>
</protein>
<feature type="transmembrane region" description="Helical" evidence="1">
    <location>
        <begin position="164"/>
        <end position="184"/>
    </location>
</feature>
<feature type="transmembrane region" description="Helical" evidence="1">
    <location>
        <begin position="228"/>
        <end position="247"/>
    </location>
</feature>
<dbReference type="EMBL" id="KV460264">
    <property type="protein sequence ID" value="OBT92635.1"/>
    <property type="molecule type" value="Genomic_DNA"/>
</dbReference>
<organism evidence="2 3">
    <name type="scientific">Pseudogymnoascus verrucosus</name>
    <dbReference type="NCBI Taxonomy" id="342668"/>
    <lineage>
        <taxon>Eukaryota</taxon>
        <taxon>Fungi</taxon>
        <taxon>Dikarya</taxon>
        <taxon>Ascomycota</taxon>
        <taxon>Pezizomycotina</taxon>
        <taxon>Leotiomycetes</taxon>
        <taxon>Thelebolales</taxon>
        <taxon>Thelebolaceae</taxon>
        <taxon>Pseudogymnoascus</taxon>
    </lineage>
</organism>
<keyword evidence="3" id="KW-1185">Reference proteome</keyword>
<gene>
    <name evidence="2" type="ORF">VE01_09829</name>
</gene>
<evidence type="ECO:0000313" key="2">
    <source>
        <dbReference type="EMBL" id="OBT92635.1"/>
    </source>
</evidence>
<dbReference type="AlphaFoldDB" id="A0A1B8G9W5"/>
<keyword evidence="1" id="KW-0472">Membrane</keyword>
<accession>A0A1B8G9W5</accession>
<dbReference type="Gene3D" id="1.20.120.1630">
    <property type="match status" value="1"/>
</dbReference>
<feature type="transmembrane region" description="Helical" evidence="1">
    <location>
        <begin position="44"/>
        <end position="63"/>
    </location>
</feature>
<dbReference type="RefSeq" id="XP_018126368.1">
    <property type="nucleotide sequence ID" value="XM_018279236.2"/>
</dbReference>
<keyword evidence="1" id="KW-1133">Transmembrane helix</keyword>
<keyword evidence="1" id="KW-0812">Transmembrane</keyword>
<sequence length="285" mass="30946">MASSSSSPAADLHDNLSRVKRSSPIGTTLFAGIRTADIFIQYGLVAYGLAAPSLRAIGVSALPPFLPGAFSLPNLANFAALPLQARIIIGLATASSIKHVYWLFRIGETEMRPAEGIVIGFFNTFFNSLNSIFWSIAPLAPLLPTAASSFLTGFGIISPAPRDLSSLTPTFIIGTAMAIGGLLLETTSEIQRRNFKARPENKGKPFTGGLFGVARHINYGAYCIWRSGYAMAAAGPILGGLVFWFFYHDFTRRGIPVLDRYCADRYGEDWQQYRKKVRSSLLPGI</sequence>